<evidence type="ECO:0000313" key="2">
    <source>
        <dbReference type="EMBL" id="KKN40966.1"/>
    </source>
</evidence>
<keyword evidence="1" id="KW-0812">Transmembrane</keyword>
<proteinExistence type="predicted"/>
<dbReference type="AlphaFoldDB" id="A0A0F9SVQ4"/>
<keyword evidence="1" id="KW-1133">Transmembrane helix</keyword>
<accession>A0A0F9SVQ4</accession>
<feature type="transmembrane region" description="Helical" evidence="1">
    <location>
        <begin position="12"/>
        <end position="32"/>
    </location>
</feature>
<protein>
    <submittedName>
        <fullName evidence="2">Uncharacterized protein</fullName>
    </submittedName>
</protein>
<reference evidence="2" key="1">
    <citation type="journal article" date="2015" name="Nature">
        <title>Complex archaea that bridge the gap between prokaryotes and eukaryotes.</title>
        <authorList>
            <person name="Spang A."/>
            <person name="Saw J.H."/>
            <person name="Jorgensen S.L."/>
            <person name="Zaremba-Niedzwiedzka K."/>
            <person name="Martijn J."/>
            <person name="Lind A.E."/>
            <person name="van Eijk R."/>
            <person name="Schleper C."/>
            <person name="Guy L."/>
            <person name="Ettema T.J."/>
        </authorList>
    </citation>
    <scope>NUCLEOTIDE SEQUENCE</scope>
</reference>
<comment type="caution">
    <text evidence="2">The sequence shown here is derived from an EMBL/GenBank/DDBJ whole genome shotgun (WGS) entry which is preliminary data.</text>
</comment>
<evidence type="ECO:0000256" key="1">
    <source>
        <dbReference type="SAM" id="Phobius"/>
    </source>
</evidence>
<keyword evidence="1" id="KW-0472">Membrane</keyword>
<dbReference type="EMBL" id="LAZR01001676">
    <property type="protein sequence ID" value="KKN40966.1"/>
    <property type="molecule type" value="Genomic_DNA"/>
</dbReference>
<sequence>MTPAKKVFSITALVTIAAVILGGVVVLGNAIMHARGGMGQIQDNTDRSETNEVKIDAIKETVTETHADVRVIRALMEREHP</sequence>
<name>A0A0F9SVQ4_9ZZZZ</name>
<organism evidence="2">
    <name type="scientific">marine sediment metagenome</name>
    <dbReference type="NCBI Taxonomy" id="412755"/>
    <lineage>
        <taxon>unclassified sequences</taxon>
        <taxon>metagenomes</taxon>
        <taxon>ecological metagenomes</taxon>
    </lineage>
</organism>
<gene>
    <name evidence="2" type="ORF">LCGC14_0727980</name>
</gene>